<dbReference type="SUPFAM" id="SSF51430">
    <property type="entry name" value="NAD(P)-linked oxidoreductase"/>
    <property type="match status" value="1"/>
</dbReference>
<sequence length="98" mass="10962">MIRPRLFQAELTFQPVCTVLKLGYRHIDTAEYYNDEADIGRAVENSGVPRAGCEEIFVTSKLFTTNWGYEKALNAANEKLDLDTSCCSCAPTRPQLQG</sequence>
<dbReference type="InterPro" id="IPR023210">
    <property type="entry name" value="NADP_OxRdtase_dom"/>
</dbReference>
<protein>
    <recommendedName>
        <fullName evidence="1">NADP-dependent oxidoreductase domain-containing protein</fullName>
    </recommendedName>
</protein>
<feature type="domain" description="NADP-dependent oxidoreductase" evidence="1">
    <location>
        <begin position="13"/>
        <end position="71"/>
    </location>
</feature>
<dbReference type="InterPro" id="IPR036812">
    <property type="entry name" value="NAD(P)_OxRdtase_dom_sf"/>
</dbReference>
<dbReference type="PANTHER" id="PTHR43827">
    <property type="entry name" value="2,5-DIKETO-D-GLUCONIC ACID REDUCTASE"/>
    <property type="match status" value="1"/>
</dbReference>
<evidence type="ECO:0000313" key="2">
    <source>
        <dbReference type="EMBL" id="KAL3659100.1"/>
    </source>
</evidence>
<dbReference type="Pfam" id="PF00248">
    <property type="entry name" value="Aldo_ket_red"/>
    <property type="match status" value="1"/>
</dbReference>
<dbReference type="PROSITE" id="PS00798">
    <property type="entry name" value="ALDOKETO_REDUCTASE_1"/>
    <property type="match status" value="1"/>
</dbReference>
<comment type="caution">
    <text evidence="2">The sequence shown here is derived from an EMBL/GenBank/DDBJ whole genome shotgun (WGS) entry which is preliminary data.</text>
</comment>
<gene>
    <name evidence="2" type="ORF">V7S43_015984</name>
</gene>
<dbReference type="AlphaFoldDB" id="A0ABD3EX38"/>
<dbReference type="Gene3D" id="3.20.20.100">
    <property type="entry name" value="NADP-dependent oxidoreductase domain"/>
    <property type="match status" value="1"/>
</dbReference>
<dbReference type="InterPro" id="IPR020471">
    <property type="entry name" value="AKR"/>
</dbReference>
<dbReference type="PANTHER" id="PTHR43827:SF13">
    <property type="entry name" value="ALDO_KETO REDUCTASE FAMILY PROTEIN"/>
    <property type="match status" value="1"/>
</dbReference>
<organism evidence="2 3">
    <name type="scientific">Phytophthora oleae</name>
    <dbReference type="NCBI Taxonomy" id="2107226"/>
    <lineage>
        <taxon>Eukaryota</taxon>
        <taxon>Sar</taxon>
        <taxon>Stramenopiles</taxon>
        <taxon>Oomycota</taxon>
        <taxon>Peronosporomycetes</taxon>
        <taxon>Peronosporales</taxon>
        <taxon>Peronosporaceae</taxon>
        <taxon>Phytophthora</taxon>
    </lineage>
</organism>
<dbReference type="Proteomes" id="UP001632037">
    <property type="component" value="Unassembled WGS sequence"/>
</dbReference>
<proteinExistence type="predicted"/>
<evidence type="ECO:0000313" key="3">
    <source>
        <dbReference type="Proteomes" id="UP001632037"/>
    </source>
</evidence>
<name>A0ABD3EX38_9STRA</name>
<dbReference type="EMBL" id="JBIMZQ010000049">
    <property type="protein sequence ID" value="KAL3659100.1"/>
    <property type="molecule type" value="Genomic_DNA"/>
</dbReference>
<dbReference type="InterPro" id="IPR018170">
    <property type="entry name" value="Aldo/ket_reductase_CS"/>
</dbReference>
<keyword evidence="3" id="KW-1185">Reference proteome</keyword>
<reference evidence="2 3" key="1">
    <citation type="submission" date="2024-09" db="EMBL/GenBank/DDBJ databases">
        <title>Genome sequencing and assembly of Phytophthora oleae, isolate VK10A, causative agent of rot of olive drupes.</title>
        <authorList>
            <person name="Conti Taguali S."/>
            <person name="Riolo M."/>
            <person name="La Spada F."/>
            <person name="Cacciola S.O."/>
            <person name="Dionisio G."/>
        </authorList>
    </citation>
    <scope>NUCLEOTIDE SEQUENCE [LARGE SCALE GENOMIC DNA]</scope>
    <source>
        <strain evidence="2 3">VK10A</strain>
    </source>
</reference>
<accession>A0ABD3EX38</accession>
<evidence type="ECO:0000259" key="1">
    <source>
        <dbReference type="Pfam" id="PF00248"/>
    </source>
</evidence>